<keyword evidence="1" id="KW-0732">Signal</keyword>
<evidence type="ECO:0000256" key="1">
    <source>
        <dbReference type="SAM" id="SignalP"/>
    </source>
</evidence>
<protein>
    <submittedName>
        <fullName evidence="2">Uncharacterized protein</fullName>
    </submittedName>
</protein>
<feature type="chain" id="PRO_5047253529" evidence="1">
    <location>
        <begin position="24"/>
        <end position="341"/>
    </location>
</feature>
<organism evidence="2 3">
    <name type="scientific">Vreelandella neptunia</name>
    <dbReference type="NCBI Taxonomy" id="115551"/>
    <lineage>
        <taxon>Bacteria</taxon>
        <taxon>Pseudomonadati</taxon>
        <taxon>Pseudomonadota</taxon>
        <taxon>Gammaproteobacteria</taxon>
        <taxon>Oceanospirillales</taxon>
        <taxon>Halomonadaceae</taxon>
        <taxon>Vreelandella</taxon>
    </lineage>
</organism>
<feature type="signal peptide" evidence="1">
    <location>
        <begin position="1"/>
        <end position="23"/>
    </location>
</feature>
<gene>
    <name evidence="2" type="ORF">MLE19_21590</name>
</gene>
<proteinExistence type="predicted"/>
<sequence>MTSRSLAIWVSAFSLSYVLSAAAFPNPQSVREGYQGLKVMITGTRTVSQHQRSMARGVSGAHVVYRSMQSGDTSNDLRQLLTLAQARGDISLTQVTRLGATYRAVGNNAPILLARCLNSPGCDHQSFLITQQRSSLHRLMSWQLPHLSPIAVNHKVGELNERVMNAYYTSSGWRQLPGEVGRNGIDGLFVKYRSDRSIRDVLVSESKYNFSPLGNTQHGRQMSQQWTLKKIDNLYSSTGDPRYLEVRRFVEQGAHRNILWRLMPSADGSSAFIIQRQRVRDEAGMLAFDEIRGGHRMLVDRAANQNIDTAQPANAFQSTMARQIQDVFDDIVAQEQTRIRR</sequence>
<dbReference type="CDD" id="cd20734">
    <property type="entry name" value="PoNe_RHS-like"/>
    <property type="match status" value="1"/>
</dbReference>
<dbReference type="RefSeq" id="WP_240720422.1">
    <property type="nucleotide sequence ID" value="NZ_JAKVTW010000028.1"/>
</dbReference>
<comment type="caution">
    <text evidence="2">The sequence shown here is derived from an EMBL/GenBank/DDBJ whole genome shotgun (WGS) entry which is preliminary data.</text>
</comment>
<name>A0ABS9SDB3_9GAMM</name>
<evidence type="ECO:0000313" key="3">
    <source>
        <dbReference type="Proteomes" id="UP001320609"/>
    </source>
</evidence>
<accession>A0ABS9SDB3</accession>
<keyword evidence="3" id="KW-1185">Reference proteome</keyword>
<dbReference type="EMBL" id="JAKVTW010000028">
    <property type="protein sequence ID" value="MCH4813918.1"/>
    <property type="molecule type" value="Genomic_DNA"/>
</dbReference>
<reference evidence="2 3" key="1">
    <citation type="submission" date="2022-03" db="EMBL/GenBank/DDBJ databases">
        <title>Genomic signatures underlying metal tolerance in selected Arctic bacterial isolates.</title>
        <authorList>
            <person name="Thomas F.A."/>
            <person name="Venkatachalam S."/>
            <person name="Krishnan K.P."/>
        </authorList>
    </citation>
    <scope>NUCLEOTIDE SEQUENCE [LARGE SCALE GENOMIC DNA]</scope>
    <source>
        <strain evidence="2 3">HM116</strain>
    </source>
</reference>
<dbReference type="Proteomes" id="UP001320609">
    <property type="component" value="Unassembled WGS sequence"/>
</dbReference>
<evidence type="ECO:0000313" key="2">
    <source>
        <dbReference type="EMBL" id="MCH4813918.1"/>
    </source>
</evidence>